<keyword evidence="5 7" id="KW-0472">Membrane</keyword>
<keyword evidence="10" id="KW-1185">Reference proteome</keyword>
<feature type="transmembrane region" description="Helical" evidence="7">
    <location>
        <begin position="397"/>
        <end position="418"/>
    </location>
</feature>
<feature type="transmembrane region" description="Helical" evidence="7">
    <location>
        <begin position="347"/>
        <end position="364"/>
    </location>
</feature>
<dbReference type="Proteomes" id="UP001275084">
    <property type="component" value="Unassembled WGS sequence"/>
</dbReference>
<feature type="transmembrane region" description="Helical" evidence="7">
    <location>
        <begin position="371"/>
        <end position="391"/>
    </location>
</feature>
<evidence type="ECO:0000259" key="8">
    <source>
        <dbReference type="PROSITE" id="PS50850"/>
    </source>
</evidence>
<evidence type="ECO:0000313" key="10">
    <source>
        <dbReference type="Proteomes" id="UP001275084"/>
    </source>
</evidence>
<comment type="caution">
    <text evidence="9">The sequence shown here is derived from an EMBL/GenBank/DDBJ whole genome shotgun (WGS) entry which is preliminary data.</text>
</comment>
<keyword evidence="3 7" id="KW-0812">Transmembrane</keyword>
<comment type="subcellular location">
    <subcellularLocation>
        <location evidence="1">Membrane</location>
        <topology evidence="1">Multi-pass membrane protein</topology>
    </subcellularLocation>
</comment>
<dbReference type="FunFam" id="1.20.1250.20:FF:000722">
    <property type="entry name" value="MFS general substrate transporter"/>
    <property type="match status" value="1"/>
</dbReference>
<gene>
    <name evidence="9" type="ORF">B0T25DRAFT_592366</name>
</gene>
<dbReference type="InterPro" id="IPR011701">
    <property type="entry name" value="MFS"/>
</dbReference>
<dbReference type="PANTHER" id="PTHR43791">
    <property type="entry name" value="PERMEASE-RELATED"/>
    <property type="match status" value="1"/>
</dbReference>
<sequence length="509" mass="55088">MPTDSLNGIEEPTKHEIASGRNEVPSPTDSVHELDKEKAEGLHDVERGNNELTPTITFTAAEERALVRKQDLTIIPLSAAIYFLCYLDRSNIGNARILNSSAHNDMQTEIGATQYQFNIALMIFLVAYAIFEVPSNILLKKLRPSRWLAFLMFSWGAITIGLGGVKTFSATAGVRFLLGASEAGLFPGLVYYLTFWYKNDERSVRVAVILASATLAGAFGGAIAYGIGHMNGASGLSAWRWLFIIEGAPSCASAVAVWFLLPDYPEEHFKGRDREIALARLAVEGSKSHHSSMTKADAVATLTDWRLYGHYLIYFGVSVPFSSLSLFTPSITAGLGFLDLKAQLMTVPPYAVAYVTQIVVSYSADRFNARGLHTAVFALIGAIGFMASALLPPDAYAQRYGCLILAAAGAFACIPPMLGWLTSNVYSTASVGLAVALNVGFGAGMGQIPGVWIYKAQESKAGFPTGHWVNAGMLLFVAAGTAALRVWYGWKNRQLLREGGGQDVRLFRL</sequence>
<evidence type="ECO:0000256" key="1">
    <source>
        <dbReference type="ARBA" id="ARBA00004141"/>
    </source>
</evidence>
<dbReference type="FunFam" id="1.20.1250.20:FF:000013">
    <property type="entry name" value="MFS general substrate transporter"/>
    <property type="match status" value="1"/>
</dbReference>
<reference evidence="9" key="1">
    <citation type="journal article" date="2023" name="Mol. Phylogenet. Evol.">
        <title>Genome-scale phylogeny and comparative genomics of the fungal order Sordariales.</title>
        <authorList>
            <person name="Hensen N."/>
            <person name="Bonometti L."/>
            <person name="Westerberg I."/>
            <person name="Brannstrom I.O."/>
            <person name="Guillou S."/>
            <person name="Cros-Aarteil S."/>
            <person name="Calhoun S."/>
            <person name="Haridas S."/>
            <person name="Kuo A."/>
            <person name="Mondo S."/>
            <person name="Pangilinan J."/>
            <person name="Riley R."/>
            <person name="LaButti K."/>
            <person name="Andreopoulos B."/>
            <person name="Lipzen A."/>
            <person name="Chen C."/>
            <person name="Yan M."/>
            <person name="Daum C."/>
            <person name="Ng V."/>
            <person name="Clum A."/>
            <person name="Steindorff A."/>
            <person name="Ohm R.A."/>
            <person name="Martin F."/>
            <person name="Silar P."/>
            <person name="Natvig D.O."/>
            <person name="Lalanne C."/>
            <person name="Gautier V."/>
            <person name="Ament-Velasquez S.L."/>
            <person name="Kruys A."/>
            <person name="Hutchinson M.I."/>
            <person name="Powell A.J."/>
            <person name="Barry K."/>
            <person name="Miller A.N."/>
            <person name="Grigoriev I.V."/>
            <person name="Debuchy R."/>
            <person name="Gladieux P."/>
            <person name="Hiltunen Thoren M."/>
            <person name="Johannesson H."/>
        </authorList>
    </citation>
    <scope>NUCLEOTIDE SEQUENCE</scope>
    <source>
        <strain evidence="9">CBS 955.72</strain>
    </source>
</reference>
<accession>A0AAJ0HAG6</accession>
<dbReference type="PROSITE" id="PS50850">
    <property type="entry name" value="MFS"/>
    <property type="match status" value="1"/>
</dbReference>
<proteinExistence type="predicted"/>
<feature type="compositionally biased region" description="Basic and acidic residues" evidence="6">
    <location>
        <begin position="30"/>
        <end position="43"/>
    </location>
</feature>
<feature type="transmembrane region" description="Helical" evidence="7">
    <location>
        <begin position="425"/>
        <end position="448"/>
    </location>
</feature>
<organism evidence="9 10">
    <name type="scientific">Lasiosphaeria hispida</name>
    <dbReference type="NCBI Taxonomy" id="260671"/>
    <lineage>
        <taxon>Eukaryota</taxon>
        <taxon>Fungi</taxon>
        <taxon>Dikarya</taxon>
        <taxon>Ascomycota</taxon>
        <taxon>Pezizomycotina</taxon>
        <taxon>Sordariomycetes</taxon>
        <taxon>Sordariomycetidae</taxon>
        <taxon>Sordariales</taxon>
        <taxon>Lasiosphaeriaceae</taxon>
        <taxon>Lasiosphaeria</taxon>
    </lineage>
</organism>
<feature type="transmembrane region" description="Helical" evidence="7">
    <location>
        <begin position="174"/>
        <end position="194"/>
    </location>
</feature>
<dbReference type="PANTHER" id="PTHR43791:SF49">
    <property type="entry name" value="TRANSPORTER, PUTATIVE (AFU_ORTHOLOGUE AFUA_4G04250)-RELATED"/>
    <property type="match status" value="1"/>
</dbReference>
<feature type="transmembrane region" description="Helical" evidence="7">
    <location>
        <begin position="239"/>
        <end position="261"/>
    </location>
</feature>
<evidence type="ECO:0000256" key="4">
    <source>
        <dbReference type="ARBA" id="ARBA00022989"/>
    </source>
</evidence>
<evidence type="ECO:0000256" key="7">
    <source>
        <dbReference type="SAM" id="Phobius"/>
    </source>
</evidence>
<evidence type="ECO:0000256" key="5">
    <source>
        <dbReference type="ARBA" id="ARBA00023136"/>
    </source>
</evidence>
<feature type="transmembrane region" description="Helical" evidence="7">
    <location>
        <begin position="147"/>
        <end position="168"/>
    </location>
</feature>
<feature type="transmembrane region" description="Helical" evidence="7">
    <location>
        <begin position="115"/>
        <end position="135"/>
    </location>
</feature>
<evidence type="ECO:0000256" key="2">
    <source>
        <dbReference type="ARBA" id="ARBA00022448"/>
    </source>
</evidence>
<dbReference type="GO" id="GO:0016020">
    <property type="term" value="C:membrane"/>
    <property type="evidence" value="ECO:0007669"/>
    <property type="project" value="UniProtKB-SubCell"/>
</dbReference>
<dbReference type="InterPro" id="IPR020846">
    <property type="entry name" value="MFS_dom"/>
</dbReference>
<dbReference type="SUPFAM" id="SSF103473">
    <property type="entry name" value="MFS general substrate transporter"/>
    <property type="match status" value="1"/>
</dbReference>
<dbReference type="AlphaFoldDB" id="A0AAJ0HAG6"/>
<feature type="transmembrane region" description="Helical" evidence="7">
    <location>
        <begin position="468"/>
        <end position="488"/>
    </location>
</feature>
<keyword evidence="2" id="KW-0813">Transport</keyword>
<dbReference type="Pfam" id="PF07690">
    <property type="entry name" value="MFS_1"/>
    <property type="match status" value="1"/>
</dbReference>
<dbReference type="InterPro" id="IPR036259">
    <property type="entry name" value="MFS_trans_sf"/>
</dbReference>
<dbReference type="Gene3D" id="1.20.1250.20">
    <property type="entry name" value="MFS general substrate transporter like domains"/>
    <property type="match status" value="2"/>
</dbReference>
<evidence type="ECO:0000256" key="6">
    <source>
        <dbReference type="SAM" id="MobiDB-lite"/>
    </source>
</evidence>
<dbReference type="EMBL" id="JAUIQD010000006">
    <property type="protein sequence ID" value="KAK3346018.1"/>
    <property type="molecule type" value="Genomic_DNA"/>
</dbReference>
<name>A0AAJ0HAG6_9PEZI</name>
<feature type="transmembrane region" description="Helical" evidence="7">
    <location>
        <begin position="206"/>
        <end position="227"/>
    </location>
</feature>
<feature type="region of interest" description="Disordered" evidence="6">
    <location>
        <begin position="1"/>
        <end position="43"/>
    </location>
</feature>
<dbReference type="GO" id="GO:0022857">
    <property type="term" value="F:transmembrane transporter activity"/>
    <property type="evidence" value="ECO:0007669"/>
    <property type="project" value="InterPro"/>
</dbReference>
<evidence type="ECO:0000313" key="9">
    <source>
        <dbReference type="EMBL" id="KAK3346018.1"/>
    </source>
</evidence>
<feature type="transmembrane region" description="Helical" evidence="7">
    <location>
        <begin position="311"/>
        <end position="335"/>
    </location>
</feature>
<reference evidence="9" key="2">
    <citation type="submission" date="2023-06" db="EMBL/GenBank/DDBJ databases">
        <authorList>
            <consortium name="Lawrence Berkeley National Laboratory"/>
            <person name="Haridas S."/>
            <person name="Hensen N."/>
            <person name="Bonometti L."/>
            <person name="Westerberg I."/>
            <person name="Brannstrom I.O."/>
            <person name="Guillou S."/>
            <person name="Cros-Aarteil S."/>
            <person name="Calhoun S."/>
            <person name="Kuo A."/>
            <person name="Mondo S."/>
            <person name="Pangilinan J."/>
            <person name="Riley R."/>
            <person name="Labutti K."/>
            <person name="Andreopoulos B."/>
            <person name="Lipzen A."/>
            <person name="Chen C."/>
            <person name="Yanf M."/>
            <person name="Daum C."/>
            <person name="Ng V."/>
            <person name="Clum A."/>
            <person name="Steindorff A."/>
            <person name="Ohm R."/>
            <person name="Martin F."/>
            <person name="Silar P."/>
            <person name="Natvig D."/>
            <person name="Lalanne C."/>
            <person name="Gautier V."/>
            <person name="Ament-Velasquez S.L."/>
            <person name="Kruys A."/>
            <person name="Hutchinson M.I."/>
            <person name="Powell A.J."/>
            <person name="Barry K."/>
            <person name="Miller A.N."/>
            <person name="Grigoriev I.V."/>
            <person name="Debuchy R."/>
            <person name="Gladieux P."/>
            <person name="Thoren M.H."/>
            <person name="Johannesson H."/>
        </authorList>
    </citation>
    <scope>NUCLEOTIDE SEQUENCE</scope>
    <source>
        <strain evidence="9">CBS 955.72</strain>
    </source>
</reference>
<evidence type="ECO:0000256" key="3">
    <source>
        <dbReference type="ARBA" id="ARBA00022692"/>
    </source>
</evidence>
<keyword evidence="4 7" id="KW-1133">Transmembrane helix</keyword>
<protein>
    <submittedName>
        <fullName evidence="9">Major facilitator superfamily domain-containing protein</fullName>
    </submittedName>
</protein>
<feature type="domain" description="Major facilitator superfamily (MFS) profile" evidence="8">
    <location>
        <begin position="74"/>
        <end position="494"/>
    </location>
</feature>